<dbReference type="Pfam" id="PF22848">
    <property type="entry name" value="ASD1_dom"/>
    <property type="match status" value="1"/>
</dbReference>
<comment type="pathway">
    <text evidence="2">Glycan metabolism; L-arabinan degradation.</text>
</comment>
<dbReference type="InterPro" id="IPR017853">
    <property type="entry name" value="GH"/>
</dbReference>
<dbReference type="PANTHER" id="PTHR43576:SF3">
    <property type="entry name" value="ALPHA-L-ARABINOFURANOSIDASE C"/>
    <property type="match status" value="1"/>
</dbReference>
<evidence type="ECO:0000256" key="6">
    <source>
        <dbReference type="ARBA" id="ARBA00023277"/>
    </source>
</evidence>
<accession>A0A2N3MZX9</accession>
<sequence>MTTLTLLPDDEASSASITINAAHTVADIDPLIYGGFTEHMGRCIYGGLYDPENEHGLSDSRGFRKDVIECFKELDVPVVRYPGGNFVATYRWQDGIGPKESRPYRPELAWNGVETNQFGTDEFMAWAKEVGAEPYLCLNMGTGTLEDALAWLEYCNSDKNTYYANLRRKNGHEAPYGVKYWALGNEMWGPWQVEQHTKEDYAKKGVQWAKALKLQDPSIKLILCGRDGCSDWDRYVLQECIRWVDMHSIHYYSQGKSHYSNVTSPYAAERAIQITSALIDLARCEIDLSPFPDIGRITTAPRSNQRPKICFDEWNIWDPERAPGDKGAEQEYTLSDALAMAIWLNIFIRNCKDLGMATVAQSVNVISPLMTSPTGLYKQPTYWPLLLFSKYMRGKSVAVHVLCSAYRGNKTSPEWIQSTCDIPRLDVSAATDGEWVNLAVVNLDEEKSFETRLSGIPLFSDAVEVFQVGGEASSLTDVNTQEKETIRINERVWTPEQGNTFVFERHSFTLLRWKVQRS</sequence>
<keyword evidence="7" id="KW-0326">Glycosidase</keyword>
<dbReference type="EC" id="3.2.1.55" evidence="4"/>
<reference evidence="10 11" key="1">
    <citation type="journal article" date="2017" name="G3 (Bethesda)">
        <title>First Draft Genome Sequence of the Pathogenic Fungus Lomentospora prolificans (Formerly Scedosporium prolificans).</title>
        <authorList>
            <person name="Luo R."/>
            <person name="Zimin A."/>
            <person name="Workman R."/>
            <person name="Fan Y."/>
            <person name="Pertea G."/>
            <person name="Grossman N."/>
            <person name="Wear M.P."/>
            <person name="Jia B."/>
            <person name="Miller H."/>
            <person name="Casadevall A."/>
            <person name="Timp W."/>
            <person name="Zhang S.X."/>
            <person name="Salzberg S.L."/>
        </authorList>
    </citation>
    <scope>NUCLEOTIDE SEQUENCE [LARGE SCALE GENOMIC DNA]</scope>
    <source>
        <strain evidence="10 11">JHH-5317</strain>
    </source>
</reference>
<evidence type="ECO:0000256" key="2">
    <source>
        <dbReference type="ARBA" id="ARBA00004834"/>
    </source>
</evidence>
<dbReference type="STRING" id="41688.A0A2N3MZX9"/>
<dbReference type="EMBL" id="NLAX01001139">
    <property type="protein sequence ID" value="PKS05720.1"/>
    <property type="molecule type" value="Genomic_DNA"/>
</dbReference>
<dbReference type="SUPFAM" id="SSF51445">
    <property type="entry name" value="(Trans)glycosidases"/>
    <property type="match status" value="1"/>
</dbReference>
<proteinExistence type="inferred from homology"/>
<gene>
    <name evidence="10" type="ORF">jhhlp_007549</name>
</gene>
<dbReference type="GO" id="GO:0046556">
    <property type="term" value="F:alpha-L-arabinofuranosidase activity"/>
    <property type="evidence" value="ECO:0007669"/>
    <property type="project" value="UniProtKB-EC"/>
</dbReference>
<comment type="catalytic activity">
    <reaction evidence="1">
        <text>Hydrolysis of terminal non-reducing alpha-L-arabinofuranoside residues in alpha-L-arabinosides.</text>
        <dbReference type="EC" id="3.2.1.55"/>
    </reaction>
</comment>
<keyword evidence="6" id="KW-0119">Carbohydrate metabolism</keyword>
<evidence type="ECO:0000256" key="5">
    <source>
        <dbReference type="ARBA" id="ARBA00022801"/>
    </source>
</evidence>
<dbReference type="InParanoid" id="A0A2N3MZX9"/>
<dbReference type="Gene3D" id="3.20.20.80">
    <property type="entry name" value="Glycosidases"/>
    <property type="match status" value="1"/>
</dbReference>
<dbReference type="PANTHER" id="PTHR43576">
    <property type="entry name" value="ALPHA-L-ARABINOFURANOSIDASE C-RELATED"/>
    <property type="match status" value="1"/>
</dbReference>
<comment type="similarity">
    <text evidence="3">Belongs to the glycosyl hydrolase 51 family.</text>
</comment>
<name>A0A2N3MZX9_9PEZI</name>
<evidence type="ECO:0000313" key="10">
    <source>
        <dbReference type="EMBL" id="PKS05720.1"/>
    </source>
</evidence>
<dbReference type="OrthoDB" id="3032304at2759"/>
<evidence type="ECO:0000313" key="11">
    <source>
        <dbReference type="Proteomes" id="UP000233524"/>
    </source>
</evidence>
<keyword evidence="5" id="KW-0378">Hydrolase</keyword>
<dbReference type="GO" id="GO:0031222">
    <property type="term" value="P:arabinan catabolic process"/>
    <property type="evidence" value="ECO:0007669"/>
    <property type="project" value="UniProtKB-UniPathway"/>
</dbReference>
<organism evidence="10 11">
    <name type="scientific">Lomentospora prolificans</name>
    <dbReference type="NCBI Taxonomy" id="41688"/>
    <lineage>
        <taxon>Eukaryota</taxon>
        <taxon>Fungi</taxon>
        <taxon>Dikarya</taxon>
        <taxon>Ascomycota</taxon>
        <taxon>Pezizomycotina</taxon>
        <taxon>Sordariomycetes</taxon>
        <taxon>Hypocreomycetidae</taxon>
        <taxon>Microascales</taxon>
        <taxon>Microascaceae</taxon>
        <taxon>Lomentospora</taxon>
    </lineage>
</organism>
<dbReference type="InterPro" id="IPR010720">
    <property type="entry name" value="Alpha-L-AF_C"/>
</dbReference>
<dbReference type="SUPFAM" id="SSF51011">
    <property type="entry name" value="Glycosyl hydrolase domain"/>
    <property type="match status" value="1"/>
</dbReference>
<evidence type="ECO:0000256" key="3">
    <source>
        <dbReference type="ARBA" id="ARBA00007186"/>
    </source>
</evidence>
<dbReference type="AlphaFoldDB" id="A0A2N3MZX9"/>
<dbReference type="Gene3D" id="2.60.40.1180">
    <property type="entry name" value="Golgi alpha-mannosidase II"/>
    <property type="match status" value="1"/>
</dbReference>
<evidence type="ECO:0000256" key="7">
    <source>
        <dbReference type="ARBA" id="ARBA00023295"/>
    </source>
</evidence>
<dbReference type="InterPro" id="IPR055235">
    <property type="entry name" value="ASD1_cat"/>
</dbReference>
<evidence type="ECO:0000256" key="8">
    <source>
        <dbReference type="ARBA" id="ARBA00037415"/>
    </source>
</evidence>
<dbReference type="GO" id="GO:0046373">
    <property type="term" value="P:L-arabinose metabolic process"/>
    <property type="evidence" value="ECO:0007669"/>
    <property type="project" value="InterPro"/>
</dbReference>
<feature type="domain" description="Alpha-L-arabinofuranosidase C-terminal" evidence="9">
    <location>
        <begin position="312"/>
        <end position="507"/>
    </location>
</feature>
<keyword evidence="11" id="KW-1185">Reference proteome</keyword>
<dbReference type="UniPathway" id="UPA00667"/>
<comment type="caution">
    <text evidence="10">The sequence shown here is derived from an EMBL/GenBank/DDBJ whole genome shotgun (WGS) entry which is preliminary data.</text>
</comment>
<dbReference type="SMART" id="SM00813">
    <property type="entry name" value="Alpha-L-AF_C"/>
    <property type="match status" value="1"/>
</dbReference>
<dbReference type="VEuPathDB" id="FungiDB:jhhlp_007549"/>
<evidence type="ECO:0000259" key="9">
    <source>
        <dbReference type="SMART" id="SM00813"/>
    </source>
</evidence>
<evidence type="ECO:0000256" key="1">
    <source>
        <dbReference type="ARBA" id="ARBA00001462"/>
    </source>
</evidence>
<protein>
    <recommendedName>
        <fullName evidence="4">non-reducing end alpha-L-arabinofuranosidase</fullName>
        <ecNumber evidence="4">3.2.1.55</ecNumber>
    </recommendedName>
</protein>
<dbReference type="InterPro" id="IPR013780">
    <property type="entry name" value="Glyco_hydro_b"/>
</dbReference>
<evidence type="ECO:0000256" key="4">
    <source>
        <dbReference type="ARBA" id="ARBA00012670"/>
    </source>
</evidence>
<dbReference type="Proteomes" id="UP000233524">
    <property type="component" value="Unassembled WGS sequence"/>
</dbReference>
<comment type="function">
    <text evidence="8">Alpha-L-arabinofuranosidase involved in the degradation of arabinoxylan, a major component of plant hemicellulose. Acts only on small linear 1,5-alpha-linked L-arabinofuranosyl oligosaccharides.</text>
</comment>
<dbReference type="Pfam" id="PF06964">
    <property type="entry name" value="Alpha-L-AF_C"/>
    <property type="match status" value="1"/>
</dbReference>